<gene>
    <name evidence="2" type="ORF">EMLFYP7_00851</name>
</gene>
<name>A0A6N3A752_9ENTR</name>
<keyword evidence="1" id="KW-1133">Transmembrane helix</keyword>
<evidence type="ECO:0000313" key="2">
    <source>
        <dbReference type="EMBL" id="VYT88115.1"/>
    </source>
</evidence>
<organism evidence="2">
    <name type="scientific">Phytobacter massiliensis</name>
    <dbReference type="NCBI Taxonomy" id="1485952"/>
    <lineage>
        <taxon>Bacteria</taxon>
        <taxon>Pseudomonadati</taxon>
        <taxon>Pseudomonadota</taxon>
        <taxon>Gammaproteobacteria</taxon>
        <taxon>Enterobacterales</taxon>
        <taxon>Enterobacteriaceae</taxon>
        <taxon>Phytobacter</taxon>
    </lineage>
</organism>
<reference evidence="2" key="1">
    <citation type="submission" date="2019-11" db="EMBL/GenBank/DDBJ databases">
        <authorList>
            <person name="Feng L."/>
        </authorList>
    </citation>
    <scope>NUCLEOTIDE SEQUENCE</scope>
    <source>
        <strain evidence="2">EMassiliensisLFYP7</strain>
    </source>
</reference>
<dbReference type="RefSeq" id="WP_156564919.1">
    <property type="nucleotide sequence ID" value="NZ_CACRTZ010000004.1"/>
</dbReference>
<sequence>MKETEPDTQHYPVKENPFWLTFEACVQKYGAVLLTFIVIAALCGAFSEGFLSKKTRQSGDQKLAVHYERFGRLQSDMNMTVTALSPAHQRVVITLGGDFMQQYEIRTLQPQPTSMSSENGALRLEYTGVRPGTAFDVWLGLTPLLPGRSTQQISMDGAQSVAIGQFIYP</sequence>
<proteinExistence type="predicted"/>
<protein>
    <submittedName>
        <fullName evidence="2">Uncharacterized protein</fullName>
    </submittedName>
</protein>
<dbReference type="EMBL" id="CACRTZ010000004">
    <property type="protein sequence ID" value="VYT88115.1"/>
    <property type="molecule type" value="Genomic_DNA"/>
</dbReference>
<evidence type="ECO:0000256" key="1">
    <source>
        <dbReference type="SAM" id="Phobius"/>
    </source>
</evidence>
<keyword evidence="1" id="KW-0472">Membrane</keyword>
<dbReference type="AlphaFoldDB" id="A0A6N3A752"/>
<accession>A0A6N3A752</accession>
<keyword evidence="1" id="KW-0812">Transmembrane</keyword>
<feature type="transmembrane region" description="Helical" evidence="1">
    <location>
        <begin position="29"/>
        <end position="51"/>
    </location>
</feature>